<dbReference type="AlphaFoldDB" id="A0A6N3H4B6"/>
<sequence length="236" mass="27117">MLETNELTKKLRALLHPKAALIAYSGEDDSYEGSYFIEVRDIDENGMMSEGRPVTVEFMNELVRGYSERHSTTPYGRIPSNMLWCDPRKGSEKYVWYNPPQKRMMFFRESLKIANAEYNLPGLIYVAGESWLNIYACKDKKLTEKTELYAAPFFNVTGASVCLGSAKIEKPKDLTYTNLLEYWEKKFWLTEFSHLGGEGNPTISNLVLVTKAAKDKPFDLDELKLLNNLKLKDILK</sequence>
<dbReference type="RefSeq" id="WP_412441740.1">
    <property type="nucleotide sequence ID" value="NZ_CACRUT010000035.1"/>
</dbReference>
<evidence type="ECO:0000313" key="1">
    <source>
        <dbReference type="EMBL" id="VYU70739.1"/>
    </source>
</evidence>
<dbReference type="Pfam" id="PF14460">
    <property type="entry name" value="Prok-E2_D"/>
    <property type="match status" value="1"/>
</dbReference>
<accession>A0A6N3H4B6</accession>
<name>A0A6N3H4B6_9BACT</name>
<dbReference type="InterPro" id="IPR032787">
    <property type="entry name" value="Prok-E2_D"/>
</dbReference>
<protein>
    <recommendedName>
        <fullName evidence="2">PRTRC system protein B</fullName>
    </recommendedName>
</protein>
<reference evidence="1" key="1">
    <citation type="submission" date="2019-11" db="EMBL/GenBank/DDBJ databases">
        <authorList>
            <person name="Feng L."/>
        </authorList>
    </citation>
    <scope>NUCLEOTIDE SEQUENCE</scope>
    <source>
        <strain evidence="1">PclaraLFYP37</strain>
    </source>
</reference>
<dbReference type="EMBL" id="CACRUT010000035">
    <property type="protein sequence ID" value="VYU70739.1"/>
    <property type="molecule type" value="Genomic_DNA"/>
</dbReference>
<gene>
    <name evidence="1" type="ORF">PCLFYP37_00784</name>
</gene>
<evidence type="ECO:0008006" key="2">
    <source>
        <dbReference type="Google" id="ProtNLM"/>
    </source>
</evidence>
<proteinExistence type="predicted"/>
<organism evidence="1">
    <name type="scientific">Paraprevotella clara</name>
    <dbReference type="NCBI Taxonomy" id="454154"/>
    <lineage>
        <taxon>Bacteria</taxon>
        <taxon>Pseudomonadati</taxon>
        <taxon>Bacteroidota</taxon>
        <taxon>Bacteroidia</taxon>
        <taxon>Bacteroidales</taxon>
        <taxon>Prevotellaceae</taxon>
        <taxon>Paraprevotella</taxon>
    </lineage>
</organism>